<dbReference type="EMBL" id="JANEYF010001517">
    <property type="protein sequence ID" value="KAJ8963658.1"/>
    <property type="molecule type" value="Genomic_DNA"/>
</dbReference>
<dbReference type="Proteomes" id="UP001162156">
    <property type="component" value="Unassembled WGS sequence"/>
</dbReference>
<accession>A0AAV8ZGZ1</accession>
<dbReference type="AlphaFoldDB" id="A0AAV8ZGZ1"/>
<dbReference type="InterPro" id="IPR037175">
    <property type="entry name" value="KFase_sf"/>
</dbReference>
<protein>
    <submittedName>
        <fullName evidence="1">Uncharacterized protein</fullName>
    </submittedName>
</protein>
<dbReference type="GO" id="GO:0004061">
    <property type="term" value="F:arylformamidase activity"/>
    <property type="evidence" value="ECO:0007669"/>
    <property type="project" value="InterPro"/>
</dbReference>
<sequence>MDRVSKLAAEWLVKSGKFYGVGLDTPSVDPGKSTDFIAHRIFWQKPDVRHGEREIDRRIAR</sequence>
<organism evidence="1 2">
    <name type="scientific">Rhamnusium bicolor</name>
    <dbReference type="NCBI Taxonomy" id="1586634"/>
    <lineage>
        <taxon>Eukaryota</taxon>
        <taxon>Metazoa</taxon>
        <taxon>Ecdysozoa</taxon>
        <taxon>Arthropoda</taxon>
        <taxon>Hexapoda</taxon>
        <taxon>Insecta</taxon>
        <taxon>Pterygota</taxon>
        <taxon>Neoptera</taxon>
        <taxon>Endopterygota</taxon>
        <taxon>Coleoptera</taxon>
        <taxon>Polyphaga</taxon>
        <taxon>Cucujiformia</taxon>
        <taxon>Chrysomeloidea</taxon>
        <taxon>Cerambycidae</taxon>
        <taxon>Lepturinae</taxon>
        <taxon>Rhagiini</taxon>
        <taxon>Rhamnusium</taxon>
    </lineage>
</organism>
<comment type="caution">
    <text evidence="1">The sequence shown here is derived from an EMBL/GenBank/DDBJ whole genome shotgun (WGS) entry which is preliminary data.</text>
</comment>
<dbReference type="SUPFAM" id="SSF102198">
    <property type="entry name" value="Putative cyclase"/>
    <property type="match status" value="1"/>
</dbReference>
<evidence type="ECO:0000313" key="2">
    <source>
        <dbReference type="Proteomes" id="UP001162156"/>
    </source>
</evidence>
<dbReference type="Gene3D" id="3.50.30.50">
    <property type="entry name" value="Putative cyclase"/>
    <property type="match status" value="1"/>
</dbReference>
<evidence type="ECO:0000313" key="1">
    <source>
        <dbReference type="EMBL" id="KAJ8963658.1"/>
    </source>
</evidence>
<name>A0AAV8ZGZ1_9CUCU</name>
<reference evidence="1" key="1">
    <citation type="journal article" date="2023" name="Insect Mol. Biol.">
        <title>Genome sequencing provides insights into the evolution of gene families encoding plant cell wall-degrading enzymes in longhorned beetles.</title>
        <authorList>
            <person name="Shin N.R."/>
            <person name="Okamura Y."/>
            <person name="Kirsch R."/>
            <person name="Pauchet Y."/>
        </authorList>
    </citation>
    <scope>NUCLEOTIDE SEQUENCE</scope>
    <source>
        <strain evidence="1">RBIC_L_NR</strain>
    </source>
</reference>
<keyword evidence="2" id="KW-1185">Reference proteome</keyword>
<gene>
    <name evidence="1" type="ORF">NQ314_005449</name>
</gene>
<dbReference type="GO" id="GO:0019441">
    <property type="term" value="P:L-tryptophan catabolic process to kynurenine"/>
    <property type="evidence" value="ECO:0007669"/>
    <property type="project" value="InterPro"/>
</dbReference>
<proteinExistence type="predicted"/>